<name>A0A9P5JTQ3_9AGAM</name>
<keyword evidence="7" id="KW-1185">Reference proteome</keyword>
<sequence length="305" mass="34174">MSSLNSTVNDQPQLQYNYIPTEWIGITFPSLFGLSTYIHTVQALRSGLWWLFPSAIFCGFLELMGWNARLWSSQNPYLEGPYIIQPHHPAARSTIQPLTPRRYTIIFVSCDIIALAVQCAGGTIAAAVAETSVDFVSQANLVRVAPQFCKSSNKLNGAHIALGGTAFQQVAIIMYCVLAAEFLARYTWDLPIRRSAPVPNKVLRGTMDNRLNRMLQAMLIMTIFIMIRAIYRVVKFAGGLNGKVISTQWFFYVFDGTMICLEMFTLNLFHPGIYLRGDDYLSPTSSKSTFLEDGLKMTPTPEKTV</sequence>
<keyword evidence="2 5" id="KW-0812">Transmembrane</keyword>
<evidence type="ECO:0000256" key="1">
    <source>
        <dbReference type="ARBA" id="ARBA00004141"/>
    </source>
</evidence>
<comment type="subcellular location">
    <subcellularLocation>
        <location evidence="1">Membrane</location>
        <topology evidence="1">Multi-pass membrane protein</topology>
    </subcellularLocation>
</comment>
<gene>
    <name evidence="6" type="ORF">DFH94DRAFT_849236</name>
</gene>
<evidence type="ECO:0000256" key="3">
    <source>
        <dbReference type="ARBA" id="ARBA00022989"/>
    </source>
</evidence>
<dbReference type="EMBL" id="WHVB01000140">
    <property type="protein sequence ID" value="KAF8461144.1"/>
    <property type="molecule type" value="Genomic_DNA"/>
</dbReference>
<feature type="transmembrane region" description="Helical" evidence="5">
    <location>
        <begin position="160"/>
        <end position="184"/>
    </location>
</feature>
<feature type="transmembrane region" description="Helical" evidence="5">
    <location>
        <begin position="249"/>
        <end position="269"/>
    </location>
</feature>
<protein>
    <submittedName>
        <fullName evidence="6">RTA1-domain-containing protein</fullName>
    </submittedName>
</protein>
<keyword evidence="3 5" id="KW-1133">Transmembrane helix</keyword>
<reference evidence="6" key="1">
    <citation type="submission" date="2019-10" db="EMBL/GenBank/DDBJ databases">
        <authorList>
            <consortium name="DOE Joint Genome Institute"/>
            <person name="Kuo A."/>
            <person name="Miyauchi S."/>
            <person name="Kiss E."/>
            <person name="Drula E."/>
            <person name="Kohler A."/>
            <person name="Sanchez-Garcia M."/>
            <person name="Andreopoulos B."/>
            <person name="Barry K.W."/>
            <person name="Bonito G."/>
            <person name="Buee M."/>
            <person name="Carver A."/>
            <person name="Chen C."/>
            <person name="Cichocki N."/>
            <person name="Clum A."/>
            <person name="Culley D."/>
            <person name="Crous P.W."/>
            <person name="Fauchery L."/>
            <person name="Girlanda M."/>
            <person name="Hayes R."/>
            <person name="Keri Z."/>
            <person name="LaButti K."/>
            <person name="Lipzen A."/>
            <person name="Lombard V."/>
            <person name="Magnuson J."/>
            <person name="Maillard F."/>
            <person name="Morin E."/>
            <person name="Murat C."/>
            <person name="Nolan M."/>
            <person name="Ohm R."/>
            <person name="Pangilinan J."/>
            <person name="Pereira M."/>
            <person name="Perotto S."/>
            <person name="Peter M."/>
            <person name="Riley R."/>
            <person name="Sitrit Y."/>
            <person name="Stielow B."/>
            <person name="Szollosi G."/>
            <person name="Zifcakova L."/>
            <person name="Stursova M."/>
            <person name="Spatafora J.W."/>
            <person name="Tedersoo L."/>
            <person name="Vaario L.-M."/>
            <person name="Yamada A."/>
            <person name="Yan M."/>
            <person name="Wang P."/>
            <person name="Xu J."/>
            <person name="Bruns T."/>
            <person name="Baldrian P."/>
            <person name="Vilgalys R."/>
            <person name="Henrissat B."/>
            <person name="Grigoriev I.V."/>
            <person name="Hibbett D."/>
            <person name="Nagy L.G."/>
            <person name="Martin F.M."/>
        </authorList>
    </citation>
    <scope>NUCLEOTIDE SEQUENCE</scope>
    <source>
        <strain evidence="6">Prilba</strain>
    </source>
</reference>
<feature type="transmembrane region" description="Helical" evidence="5">
    <location>
        <begin position="214"/>
        <end position="234"/>
    </location>
</feature>
<dbReference type="Proteomes" id="UP000759537">
    <property type="component" value="Unassembled WGS sequence"/>
</dbReference>
<evidence type="ECO:0000313" key="7">
    <source>
        <dbReference type="Proteomes" id="UP000759537"/>
    </source>
</evidence>
<dbReference type="AlphaFoldDB" id="A0A9P5JTQ3"/>
<dbReference type="PANTHER" id="PTHR31465">
    <property type="entry name" value="PROTEIN RTA1-RELATED"/>
    <property type="match status" value="1"/>
</dbReference>
<evidence type="ECO:0000256" key="2">
    <source>
        <dbReference type="ARBA" id="ARBA00022692"/>
    </source>
</evidence>
<evidence type="ECO:0000256" key="5">
    <source>
        <dbReference type="SAM" id="Phobius"/>
    </source>
</evidence>
<feature type="transmembrane region" description="Helical" evidence="5">
    <location>
        <begin position="48"/>
        <end position="68"/>
    </location>
</feature>
<dbReference type="InterPro" id="IPR007568">
    <property type="entry name" value="RTA1"/>
</dbReference>
<accession>A0A9P5JTQ3</accession>
<dbReference type="OrthoDB" id="3358017at2759"/>
<dbReference type="Pfam" id="PF04479">
    <property type="entry name" value="RTA1"/>
    <property type="match status" value="1"/>
</dbReference>
<dbReference type="GO" id="GO:0005886">
    <property type="term" value="C:plasma membrane"/>
    <property type="evidence" value="ECO:0007669"/>
    <property type="project" value="TreeGrafter"/>
</dbReference>
<dbReference type="GO" id="GO:0000324">
    <property type="term" value="C:fungal-type vacuole"/>
    <property type="evidence" value="ECO:0007669"/>
    <property type="project" value="TreeGrafter"/>
</dbReference>
<evidence type="ECO:0000256" key="4">
    <source>
        <dbReference type="ARBA" id="ARBA00023136"/>
    </source>
</evidence>
<reference evidence="6" key="2">
    <citation type="journal article" date="2020" name="Nat. Commun.">
        <title>Large-scale genome sequencing of mycorrhizal fungi provides insights into the early evolution of symbiotic traits.</title>
        <authorList>
            <person name="Miyauchi S."/>
            <person name="Kiss E."/>
            <person name="Kuo A."/>
            <person name="Drula E."/>
            <person name="Kohler A."/>
            <person name="Sanchez-Garcia M."/>
            <person name="Morin E."/>
            <person name="Andreopoulos B."/>
            <person name="Barry K.W."/>
            <person name="Bonito G."/>
            <person name="Buee M."/>
            <person name="Carver A."/>
            <person name="Chen C."/>
            <person name="Cichocki N."/>
            <person name="Clum A."/>
            <person name="Culley D."/>
            <person name="Crous P.W."/>
            <person name="Fauchery L."/>
            <person name="Girlanda M."/>
            <person name="Hayes R.D."/>
            <person name="Keri Z."/>
            <person name="LaButti K."/>
            <person name="Lipzen A."/>
            <person name="Lombard V."/>
            <person name="Magnuson J."/>
            <person name="Maillard F."/>
            <person name="Murat C."/>
            <person name="Nolan M."/>
            <person name="Ohm R.A."/>
            <person name="Pangilinan J."/>
            <person name="Pereira M.F."/>
            <person name="Perotto S."/>
            <person name="Peter M."/>
            <person name="Pfister S."/>
            <person name="Riley R."/>
            <person name="Sitrit Y."/>
            <person name="Stielow J.B."/>
            <person name="Szollosi G."/>
            <person name="Zifcakova L."/>
            <person name="Stursova M."/>
            <person name="Spatafora J.W."/>
            <person name="Tedersoo L."/>
            <person name="Vaario L.M."/>
            <person name="Yamada A."/>
            <person name="Yan M."/>
            <person name="Wang P."/>
            <person name="Xu J."/>
            <person name="Bruns T."/>
            <person name="Baldrian P."/>
            <person name="Vilgalys R."/>
            <person name="Dunand C."/>
            <person name="Henrissat B."/>
            <person name="Grigoriev I.V."/>
            <person name="Hibbett D."/>
            <person name="Nagy L.G."/>
            <person name="Martin F.M."/>
        </authorList>
    </citation>
    <scope>NUCLEOTIDE SEQUENCE</scope>
    <source>
        <strain evidence="6">Prilba</strain>
    </source>
</reference>
<dbReference type="PANTHER" id="PTHR31465:SF9">
    <property type="entry name" value="SPHINGOID LONG-CHAIN BASE TRANSPORTER RSB1"/>
    <property type="match status" value="1"/>
</dbReference>
<keyword evidence="4 5" id="KW-0472">Membrane</keyword>
<comment type="caution">
    <text evidence="6">The sequence shown here is derived from an EMBL/GenBank/DDBJ whole genome shotgun (WGS) entry which is preliminary data.</text>
</comment>
<organism evidence="6 7">
    <name type="scientific">Russula ochroleuca</name>
    <dbReference type="NCBI Taxonomy" id="152965"/>
    <lineage>
        <taxon>Eukaryota</taxon>
        <taxon>Fungi</taxon>
        <taxon>Dikarya</taxon>
        <taxon>Basidiomycota</taxon>
        <taxon>Agaricomycotina</taxon>
        <taxon>Agaricomycetes</taxon>
        <taxon>Russulales</taxon>
        <taxon>Russulaceae</taxon>
        <taxon>Russula</taxon>
    </lineage>
</organism>
<evidence type="ECO:0000313" key="6">
    <source>
        <dbReference type="EMBL" id="KAF8461144.1"/>
    </source>
</evidence>
<proteinExistence type="predicted"/>